<keyword evidence="2" id="KW-0999">Mitochondrion inner membrane</keyword>
<evidence type="ECO:0000313" key="6">
    <source>
        <dbReference type="Proteomes" id="UP000825935"/>
    </source>
</evidence>
<proteinExistence type="predicted"/>
<evidence type="ECO:0000256" key="4">
    <source>
        <dbReference type="ARBA" id="ARBA00023136"/>
    </source>
</evidence>
<dbReference type="Proteomes" id="UP000825935">
    <property type="component" value="Chromosome 31"/>
</dbReference>
<dbReference type="AlphaFoldDB" id="A0A8T2QYC3"/>
<keyword evidence="6" id="KW-1185">Reference proteome</keyword>
<sequence length="134" mass="15737">MAEAAVVTETPYIHKVPKHIYEKQKYFQSICDKPTYLRGPHDRFSSFLIPTKILLIVSVLMGRRAWDLTRGTTWKKKVLIKEAERRKKRRWNVLWGLCLCIGMRERATSRPRQQREGFFFLIPWDSSLSIGGGI</sequence>
<keyword evidence="4" id="KW-0472">Membrane</keyword>
<dbReference type="Pfam" id="PF02238">
    <property type="entry name" value="COX7a"/>
    <property type="match status" value="1"/>
</dbReference>
<evidence type="ECO:0000256" key="2">
    <source>
        <dbReference type="ARBA" id="ARBA00022792"/>
    </source>
</evidence>
<dbReference type="GO" id="GO:0005743">
    <property type="term" value="C:mitochondrial inner membrane"/>
    <property type="evidence" value="ECO:0007669"/>
    <property type="project" value="UniProtKB-SubCell"/>
</dbReference>
<name>A0A8T2QYC3_CERRI</name>
<dbReference type="EMBL" id="CM035436">
    <property type="protein sequence ID" value="KAH7289089.1"/>
    <property type="molecule type" value="Genomic_DNA"/>
</dbReference>
<dbReference type="InterPro" id="IPR039297">
    <property type="entry name" value="COX7a"/>
</dbReference>
<gene>
    <name evidence="5" type="ORF">KP509_31G056800</name>
</gene>
<evidence type="ECO:0000313" key="5">
    <source>
        <dbReference type="EMBL" id="KAH7289089.1"/>
    </source>
</evidence>
<keyword evidence="3" id="KW-0496">Mitochondrion</keyword>
<evidence type="ECO:0000256" key="1">
    <source>
        <dbReference type="ARBA" id="ARBA00004273"/>
    </source>
</evidence>
<organism evidence="5 6">
    <name type="scientific">Ceratopteris richardii</name>
    <name type="common">Triangle waterfern</name>
    <dbReference type="NCBI Taxonomy" id="49495"/>
    <lineage>
        <taxon>Eukaryota</taxon>
        <taxon>Viridiplantae</taxon>
        <taxon>Streptophyta</taxon>
        <taxon>Embryophyta</taxon>
        <taxon>Tracheophyta</taxon>
        <taxon>Polypodiopsida</taxon>
        <taxon>Polypodiidae</taxon>
        <taxon>Polypodiales</taxon>
        <taxon>Pteridineae</taxon>
        <taxon>Pteridaceae</taxon>
        <taxon>Parkerioideae</taxon>
        <taxon>Ceratopteris</taxon>
    </lineage>
</organism>
<dbReference type="OrthoDB" id="62312at2759"/>
<accession>A0A8T2QYC3</accession>
<evidence type="ECO:0000256" key="3">
    <source>
        <dbReference type="ARBA" id="ARBA00023128"/>
    </source>
</evidence>
<comment type="caution">
    <text evidence="5">The sequence shown here is derived from an EMBL/GenBank/DDBJ whole genome shotgun (WGS) entry which is preliminary data.</text>
</comment>
<comment type="subcellular location">
    <subcellularLocation>
        <location evidence="1">Mitochondrion inner membrane</location>
    </subcellularLocation>
</comment>
<reference evidence="5" key="1">
    <citation type="submission" date="2021-08" db="EMBL/GenBank/DDBJ databases">
        <title>WGS assembly of Ceratopteris richardii.</title>
        <authorList>
            <person name="Marchant D.B."/>
            <person name="Chen G."/>
            <person name="Jenkins J."/>
            <person name="Shu S."/>
            <person name="Leebens-Mack J."/>
            <person name="Grimwood J."/>
            <person name="Schmutz J."/>
            <person name="Soltis P."/>
            <person name="Soltis D."/>
            <person name="Chen Z.-H."/>
        </authorList>
    </citation>
    <scope>NUCLEOTIDE SEQUENCE</scope>
    <source>
        <strain evidence="5">Whitten #5841</strain>
        <tissue evidence="5">Leaf</tissue>
    </source>
</reference>
<protein>
    <submittedName>
        <fullName evidence="5">Uncharacterized protein</fullName>
    </submittedName>
</protein>